<accession>A0A927QMI6</accession>
<dbReference type="InterPro" id="IPR058502">
    <property type="entry name" value="PLL-like_beta-prop"/>
</dbReference>
<protein>
    <recommendedName>
        <fullName evidence="1">PLL-like beta propeller domain-containing protein</fullName>
    </recommendedName>
</protein>
<feature type="domain" description="PLL-like beta propeller" evidence="1">
    <location>
        <begin position="9"/>
        <end position="149"/>
    </location>
</feature>
<proteinExistence type="predicted"/>
<dbReference type="Pfam" id="PF26607">
    <property type="entry name" value="DUF8189"/>
    <property type="match status" value="1"/>
</dbReference>
<evidence type="ECO:0000313" key="2">
    <source>
        <dbReference type="EMBL" id="MBD9725879.1"/>
    </source>
</evidence>
<name>A0A927QMI6_9ACTN</name>
<gene>
    <name evidence="2" type="ORF">IHE70_22150</name>
</gene>
<dbReference type="AlphaFoldDB" id="A0A927QMI6"/>
<evidence type="ECO:0000259" key="1">
    <source>
        <dbReference type="Pfam" id="PF26607"/>
    </source>
</evidence>
<dbReference type="GeneID" id="79931806"/>
<dbReference type="RefSeq" id="WP_143674114.1">
    <property type="nucleotide sequence ID" value="NZ_CP119182.1"/>
</dbReference>
<organism evidence="2 3">
    <name type="scientific">Streptomyces caniscabiei</name>
    <dbReference type="NCBI Taxonomy" id="2746961"/>
    <lineage>
        <taxon>Bacteria</taxon>
        <taxon>Bacillati</taxon>
        <taxon>Actinomycetota</taxon>
        <taxon>Actinomycetes</taxon>
        <taxon>Kitasatosporales</taxon>
        <taxon>Streptomycetaceae</taxon>
        <taxon>Streptomyces</taxon>
    </lineage>
</organism>
<comment type="caution">
    <text evidence="2">The sequence shown here is derived from an EMBL/GenBank/DDBJ whole genome shotgun (WGS) entry which is preliminary data.</text>
</comment>
<sequence length="152" mass="16479">MSVRSMASARLTDGRPQVFAGSNHGLFTRWKVSEHPDAGWTDWQQFDFDHGRVVSLAAAPLTDERPQIFAVSEGGELWSTWKVTTDASAAWADWTKFNGLPGSARSVGVATLTDGRPQIVVGTDSGSVSSWKVSTHPDDAWSEWSSFDGPPA</sequence>
<reference evidence="2" key="1">
    <citation type="submission" date="2020-09" db="EMBL/GenBank/DDBJ databases">
        <title>Streptomyces canutascabiei sp. nov., which causes potato common scab and is distributed across the world.</title>
        <authorList>
            <person name="Nguyen H.P."/>
            <person name="Weisberg A.J."/>
            <person name="Chang J.H."/>
            <person name="Clarke C.R."/>
        </authorList>
    </citation>
    <scope>NUCLEOTIDE SEQUENCE</scope>
    <source>
        <strain evidence="2">ID-01-6.2a</strain>
    </source>
</reference>
<dbReference type="SUPFAM" id="SSF89372">
    <property type="entry name" value="Fucose-specific lectin"/>
    <property type="match status" value="1"/>
</dbReference>
<dbReference type="EMBL" id="JACYXT010000009">
    <property type="protein sequence ID" value="MBD9725879.1"/>
    <property type="molecule type" value="Genomic_DNA"/>
</dbReference>
<evidence type="ECO:0000313" key="3">
    <source>
        <dbReference type="Proteomes" id="UP000661025"/>
    </source>
</evidence>
<dbReference type="Proteomes" id="UP000661025">
    <property type="component" value="Unassembled WGS sequence"/>
</dbReference>